<name>A0A1G8E0Z9_9FLAO</name>
<dbReference type="OrthoDB" id="1264612at2"/>
<evidence type="ECO:0000313" key="1">
    <source>
        <dbReference type="EMBL" id="SDH63593.1"/>
    </source>
</evidence>
<reference evidence="2" key="1">
    <citation type="submission" date="2016-10" db="EMBL/GenBank/DDBJ databases">
        <authorList>
            <person name="Varghese N."/>
            <person name="Submissions S."/>
        </authorList>
    </citation>
    <scope>NUCLEOTIDE SEQUENCE [LARGE SCALE GENOMIC DNA]</scope>
    <source>
        <strain evidence="2">DSM 17071</strain>
    </source>
</reference>
<sequence length="76" mass="8978">MMNATAEILKNKIENFSPDALEAFAKMMESFEEKNRPAISQFHLDEILYRIQFHNENPSTKLDFYENISELKKYCA</sequence>
<dbReference type="STRING" id="311334.SAMN05421846_101384"/>
<dbReference type="AlphaFoldDB" id="A0A1G8E0Z9"/>
<proteinExistence type="predicted"/>
<keyword evidence="2" id="KW-1185">Reference proteome</keyword>
<dbReference type="Proteomes" id="UP000198869">
    <property type="component" value="Unassembled WGS sequence"/>
</dbReference>
<dbReference type="RefSeq" id="WP_089853870.1">
    <property type="nucleotide sequence ID" value="NZ_FNDW01000001.1"/>
</dbReference>
<protein>
    <submittedName>
        <fullName evidence="1">Uncharacterized protein</fullName>
    </submittedName>
</protein>
<gene>
    <name evidence="1" type="ORF">SAMN05421846_101384</name>
</gene>
<evidence type="ECO:0000313" key="2">
    <source>
        <dbReference type="Proteomes" id="UP000198869"/>
    </source>
</evidence>
<organism evidence="1 2">
    <name type="scientific">Chryseobacterium taeanense</name>
    <dbReference type="NCBI Taxonomy" id="311334"/>
    <lineage>
        <taxon>Bacteria</taxon>
        <taxon>Pseudomonadati</taxon>
        <taxon>Bacteroidota</taxon>
        <taxon>Flavobacteriia</taxon>
        <taxon>Flavobacteriales</taxon>
        <taxon>Weeksellaceae</taxon>
        <taxon>Chryseobacterium group</taxon>
        <taxon>Chryseobacterium</taxon>
    </lineage>
</organism>
<dbReference type="EMBL" id="FNDW01000001">
    <property type="protein sequence ID" value="SDH63593.1"/>
    <property type="molecule type" value="Genomic_DNA"/>
</dbReference>
<accession>A0A1G8E0Z9</accession>